<feature type="domain" description="Pirin C-terminal" evidence="4">
    <location>
        <begin position="192"/>
        <end position="297"/>
    </location>
</feature>
<protein>
    <submittedName>
        <fullName evidence="5">Pirin family protein</fullName>
    </submittedName>
</protein>
<evidence type="ECO:0000256" key="2">
    <source>
        <dbReference type="RuleBase" id="RU003457"/>
    </source>
</evidence>
<comment type="similarity">
    <text evidence="1 2">Belongs to the pirin family.</text>
</comment>
<dbReference type="EMBL" id="JAXCLW010000001">
    <property type="protein sequence ID" value="MDY0882399.1"/>
    <property type="molecule type" value="Genomic_DNA"/>
</dbReference>
<dbReference type="InterPro" id="IPR008778">
    <property type="entry name" value="Pirin_C_dom"/>
</dbReference>
<dbReference type="InterPro" id="IPR011051">
    <property type="entry name" value="RmlC_Cupin_sf"/>
</dbReference>
<dbReference type="SUPFAM" id="SSF51182">
    <property type="entry name" value="RmlC-like cupins"/>
    <property type="match status" value="1"/>
</dbReference>
<dbReference type="CDD" id="cd02247">
    <property type="entry name" value="cupin_pirin_C"/>
    <property type="match status" value="1"/>
</dbReference>
<evidence type="ECO:0000259" key="3">
    <source>
        <dbReference type="Pfam" id="PF02678"/>
    </source>
</evidence>
<dbReference type="RefSeq" id="WP_320507422.1">
    <property type="nucleotide sequence ID" value="NZ_JAXCLW010000001.1"/>
</dbReference>
<sequence length="297" mass="31228">MTISAKQTGTAGQSAARRVTRLIAAKPATDGAGVRMKRLQGVPDLQSFDPFLMLDEFKSDDPNAYIGGFPDHPHRGFETVTYLLAGRMRHSDNHGHSGLLGPGGVQWMTAGRGIVHSEMPEQENGLLWGFQLWLNLPAKEKMIEAGYRDISAGEIPSIDLAPGVTGKLIAGHFGAADGPGHAAGTARTAPIYVDLHLAPGAAASLPLPETHAGFVYVYEGEAAIGKAGETEAVGAGRLAALSDGATVAIANQTANETKVLLLAGQRLGEPIVQYGPFVMNSEAEIHAAIDDYRAGRF</sequence>
<dbReference type="Pfam" id="PF02678">
    <property type="entry name" value="Pirin"/>
    <property type="match status" value="1"/>
</dbReference>
<dbReference type="Gene3D" id="2.60.120.10">
    <property type="entry name" value="Jelly Rolls"/>
    <property type="match status" value="2"/>
</dbReference>
<keyword evidence="6" id="KW-1185">Reference proteome</keyword>
<comment type="caution">
    <text evidence="5">The sequence shown here is derived from an EMBL/GenBank/DDBJ whole genome shotgun (WGS) entry which is preliminary data.</text>
</comment>
<reference evidence="5 6" key="1">
    <citation type="journal article" date="2016" name="Antonie Van Leeuwenhoek">
        <title>Dongia soli sp. nov., isolated from soil from Dokdo, Korea.</title>
        <authorList>
            <person name="Kim D.U."/>
            <person name="Lee H."/>
            <person name="Kim H."/>
            <person name="Kim S.G."/>
            <person name="Ka J.O."/>
        </authorList>
    </citation>
    <scope>NUCLEOTIDE SEQUENCE [LARGE SCALE GENOMIC DNA]</scope>
    <source>
        <strain evidence="5 6">D78</strain>
    </source>
</reference>
<dbReference type="Proteomes" id="UP001279642">
    <property type="component" value="Unassembled WGS sequence"/>
</dbReference>
<dbReference type="PANTHER" id="PTHR13903">
    <property type="entry name" value="PIRIN-RELATED"/>
    <property type="match status" value="1"/>
</dbReference>
<dbReference type="CDD" id="cd02909">
    <property type="entry name" value="cupin_pirin_N"/>
    <property type="match status" value="1"/>
</dbReference>
<evidence type="ECO:0000256" key="1">
    <source>
        <dbReference type="ARBA" id="ARBA00008416"/>
    </source>
</evidence>
<dbReference type="Pfam" id="PF05726">
    <property type="entry name" value="Pirin_C"/>
    <property type="match status" value="1"/>
</dbReference>
<organism evidence="5 6">
    <name type="scientific">Dongia soli</name>
    <dbReference type="NCBI Taxonomy" id="600628"/>
    <lineage>
        <taxon>Bacteria</taxon>
        <taxon>Pseudomonadati</taxon>
        <taxon>Pseudomonadota</taxon>
        <taxon>Alphaproteobacteria</taxon>
        <taxon>Rhodospirillales</taxon>
        <taxon>Dongiaceae</taxon>
        <taxon>Dongia</taxon>
    </lineage>
</organism>
<dbReference type="InterPro" id="IPR012093">
    <property type="entry name" value="Pirin"/>
</dbReference>
<accession>A0ABU5E9E8</accession>
<feature type="domain" description="Pirin N-terminal" evidence="3">
    <location>
        <begin position="38"/>
        <end position="134"/>
    </location>
</feature>
<dbReference type="InterPro" id="IPR014710">
    <property type="entry name" value="RmlC-like_jellyroll"/>
</dbReference>
<dbReference type="PIRSF" id="PIRSF006232">
    <property type="entry name" value="Pirin"/>
    <property type="match status" value="1"/>
</dbReference>
<dbReference type="InterPro" id="IPR003829">
    <property type="entry name" value="Pirin_N_dom"/>
</dbReference>
<evidence type="ECO:0000313" key="5">
    <source>
        <dbReference type="EMBL" id="MDY0882399.1"/>
    </source>
</evidence>
<evidence type="ECO:0000313" key="6">
    <source>
        <dbReference type="Proteomes" id="UP001279642"/>
    </source>
</evidence>
<proteinExistence type="inferred from homology"/>
<name>A0ABU5E9E8_9PROT</name>
<gene>
    <name evidence="5" type="ORF">SMD27_06070</name>
</gene>
<dbReference type="PANTHER" id="PTHR13903:SF8">
    <property type="entry name" value="PIRIN"/>
    <property type="match status" value="1"/>
</dbReference>
<evidence type="ECO:0000259" key="4">
    <source>
        <dbReference type="Pfam" id="PF05726"/>
    </source>
</evidence>